<dbReference type="Pfam" id="PF00089">
    <property type="entry name" value="Trypsin"/>
    <property type="match status" value="2"/>
</dbReference>
<dbReference type="EMBL" id="JARKHS020035055">
    <property type="protein sequence ID" value="KAK8757602.1"/>
    <property type="molecule type" value="Genomic_DNA"/>
</dbReference>
<dbReference type="FunFam" id="2.40.10.10:FF:000054">
    <property type="entry name" value="Complement C1r subcomponent"/>
    <property type="match status" value="1"/>
</dbReference>
<proteinExistence type="predicted"/>
<evidence type="ECO:0000256" key="2">
    <source>
        <dbReference type="ARBA" id="ARBA00022525"/>
    </source>
</evidence>
<protein>
    <recommendedName>
        <fullName evidence="6">Peptidase S1 domain-containing protein</fullName>
    </recommendedName>
</protein>
<dbReference type="PANTHER" id="PTHR24253">
    <property type="entry name" value="TRANSMEMBRANE PROTEASE SERINE"/>
    <property type="match status" value="1"/>
</dbReference>
<name>A0AAQ4D562_AMBAM</name>
<organism evidence="7 8">
    <name type="scientific">Amblyomma americanum</name>
    <name type="common">Lone star tick</name>
    <dbReference type="NCBI Taxonomy" id="6943"/>
    <lineage>
        <taxon>Eukaryota</taxon>
        <taxon>Metazoa</taxon>
        <taxon>Ecdysozoa</taxon>
        <taxon>Arthropoda</taxon>
        <taxon>Chelicerata</taxon>
        <taxon>Arachnida</taxon>
        <taxon>Acari</taxon>
        <taxon>Parasitiformes</taxon>
        <taxon>Ixodida</taxon>
        <taxon>Ixodoidea</taxon>
        <taxon>Ixodidae</taxon>
        <taxon>Amblyomminae</taxon>
        <taxon>Amblyomma</taxon>
    </lineage>
</organism>
<dbReference type="InterPro" id="IPR033116">
    <property type="entry name" value="TRYPSIN_SER"/>
</dbReference>
<reference evidence="7 8" key="1">
    <citation type="journal article" date="2023" name="Arcadia Sci">
        <title>De novo assembly of a long-read Amblyomma americanum tick genome.</title>
        <authorList>
            <person name="Chou S."/>
            <person name="Poskanzer K.E."/>
            <person name="Rollins M."/>
            <person name="Thuy-Boun P.S."/>
        </authorList>
    </citation>
    <scope>NUCLEOTIDE SEQUENCE [LARGE SCALE GENOMIC DNA]</scope>
    <source>
        <strain evidence="7">F_SG_1</strain>
        <tissue evidence="7">Salivary glands</tissue>
    </source>
</reference>
<dbReference type="SMART" id="SM00020">
    <property type="entry name" value="Tryp_SPc"/>
    <property type="match status" value="1"/>
</dbReference>
<dbReference type="GO" id="GO:0006508">
    <property type="term" value="P:proteolysis"/>
    <property type="evidence" value="ECO:0007669"/>
    <property type="project" value="InterPro"/>
</dbReference>
<dbReference type="GO" id="GO:0004252">
    <property type="term" value="F:serine-type endopeptidase activity"/>
    <property type="evidence" value="ECO:0007669"/>
    <property type="project" value="InterPro"/>
</dbReference>
<evidence type="ECO:0000256" key="1">
    <source>
        <dbReference type="ARBA" id="ARBA00004613"/>
    </source>
</evidence>
<evidence type="ECO:0000313" key="8">
    <source>
        <dbReference type="Proteomes" id="UP001321473"/>
    </source>
</evidence>
<keyword evidence="3" id="KW-0732">Signal</keyword>
<dbReference type="Gene3D" id="2.40.10.10">
    <property type="entry name" value="Trypsin-like serine proteases"/>
    <property type="match status" value="2"/>
</dbReference>
<evidence type="ECO:0000313" key="7">
    <source>
        <dbReference type="EMBL" id="KAK8757602.1"/>
    </source>
</evidence>
<evidence type="ECO:0000256" key="3">
    <source>
        <dbReference type="ARBA" id="ARBA00022729"/>
    </source>
</evidence>
<dbReference type="InterPro" id="IPR043504">
    <property type="entry name" value="Peptidase_S1_PA_chymotrypsin"/>
</dbReference>
<evidence type="ECO:0000256" key="4">
    <source>
        <dbReference type="ARBA" id="ARBA00023157"/>
    </source>
</evidence>
<keyword evidence="8" id="KW-1185">Reference proteome</keyword>
<dbReference type="AlphaFoldDB" id="A0AAQ4D562"/>
<accession>A0AAQ4D562</accession>
<feature type="domain" description="Peptidase S1" evidence="6">
    <location>
        <begin position="30"/>
        <end position="288"/>
    </location>
</feature>
<comment type="subcellular location">
    <subcellularLocation>
        <location evidence="1">Secreted</location>
    </subcellularLocation>
</comment>
<keyword evidence="2" id="KW-0964">Secreted</keyword>
<evidence type="ECO:0000259" key="6">
    <source>
        <dbReference type="PROSITE" id="PS50240"/>
    </source>
</evidence>
<sequence>MYTVVKILPNDICAETNKYLGYRKDISYCAYGNETDSCQGDSGGPLFVKVEAGGYVQAGIVSHGMGCAGPPGVYARVDAYAEWIEASVRSTEGYRDLDQRFARSDHKLIPKIEGIYGAADTTSKHAVKTRIAAVALHPRFSEDQYHDDIAVLRVPKAFDFGFKIRPVCLDFDLGDLTGKMVTVAGWGVQKSSRGPSDKLRYTKLQVLEQSECAEKLQSYSFNKSSMMCAYAEDTDACQGDSGSGVMYRQAHRYIQVGIVSHGVGCAQGMPGIYVPVNVYKEWIMQTIADQSAFKEIGGQTDGST</sequence>
<dbReference type="InterPro" id="IPR009003">
    <property type="entry name" value="Peptidase_S1_PA"/>
</dbReference>
<dbReference type="PANTHER" id="PTHR24253:SF153">
    <property type="entry name" value="SERINE PROTEASE HEPSIN"/>
    <property type="match status" value="1"/>
</dbReference>
<keyword evidence="5" id="KW-0325">Glycoprotein</keyword>
<keyword evidence="4" id="KW-1015">Disulfide bond</keyword>
<dbReference type="SUPFAM" id="SSF50494">
    <property type="entry name" value="Trypsin-like serine proteases"/>
    <property type="match status" value="2"/>
</dbReference>
<dbReference type="CDD" id="cd00190">
    <property type="entry name" value="Tryp_SPc"/>
    <property type="match status" value="1"/>
</dbReference>
<dbReference type="PROSITE" id="PS50240">
    <property type="entry name" value="TRYPSIN_DOM"/>
    <property type="match status" value="1"/>
</dbReference>
<dbReference type="GO" id="GO:0005576">
    <property type="term" value="C:extracellular region"/>
    <property type="evidence" value="ECO:0007669"/>
    <property type="project" value="UniProtKB-SubCell"/>
</dbReference>
<evidence type="ECO:0000256" key="5">
    <source>
        <dbReference type="ARBA" id="ARBA00023180"/>
    </source>
</evidence>
<dbReference type="Proteomes" id="UP001321473">
    <property type="component" value="Unassembled WGS sequence"/>
</dbReference>
<comment type="caution">
    <text evidence="7">The sequence shown here is derived from an EMBL/GenBank/DDBJ whole genome shotgun (WGS) entry which is preliminary data.</text>
</comment>
<dbReference type="PROSITE" id="PS00135">
    <property type="entry name" value="TRYPSIN_SER"/>
    <property type="match status" value="1"/>
</dbReference>
<dbReference type="InterPro" id="IPR001254">
    <property type="entry name" value="Trypsin_dom"/>
</dbReference>
<gene>
    <name evidence="7" type="ORF">V5799_004759</name>
</gene>